<evidence type="ECO:0000313" key="2">
    <source>
        <dbReference type="Proteomes" id="UP000295280"/>
    </source>
</evidence>
<dbReference type="InterPro" id="IPR027417">
    <property type="entry name" value="P-loop_NTPase"/>
</dbReference>
<evidence type="ECO:0008006" key="3">
    <source>
        <dbReference type="Google" id="ProtNLM"/>
    </source>
</evidence>
<dbReference type="NCBIfam" id="NF005255">
    <property type="entry name" value="PRK06762.2-2"/>
    <property type="match status" value="1"/>
</dbReference>
<dbReference type="NCBIfam" id="NF005253">
    <property type="entry name" value="PRK06762.1-4"/>
    <property type="match status" value="1"/>
</dbReference>
<dbReference type="Proteomes" id="UP000295280">
    <property type="component" value="Unassembled WGS sequence"/>
</dbReference>
<dbReference type="AlphaFoldDB" id="A0A9Q8CG76"/>
<dbReference type="RefSeq" id="WP_133417952.1">
    <property type="nucleotide sequence ID" value="NZ_SCWD01000002.1"/>
</dbReference>
<proteinExistence type="predicted"/>
<reference evidence="1 2" key="1">
    <citation type="submission" date="2019-01" db="EMBL/GenBank/DDBJ databases">
        <title>Draft genome sequences of the type strains of six Macrococcus species.</title>
        <authorList>
            <person name="Mazhar S."/>
            <person name="Altermann E."/>
            <person name="Hill C."/>
            <person name="Mcauliffe O."/>
        </authorList>
    </citation>
    <scope>NUCLEOTIDE SEQUENCE [LARGE SCALE GENOMIC DNA]</scope>
    <source>
        <strain evidence="1 2">ATCC 51828</strain>
    </source>
</reference>
<evidence type="ECO:0000313" key="1">
    <source>
        <dbReference type="EMBL" id="TDM02470.1"/>
    </source>
</evidence>
<accession>A0A9Q8CG76</accession>
<keyword evidence="2" id="KW-1185">Reference proteome</keyword>
<dbReference type="OrthoDB" id="9781848at2"/>
<gene>
    <name evidence="1" type="ORF">ERX40_07910</name>
</gene>
<name>A0A9Q8CG76_9STAP</name>
<protein>
    <recommendedName>
        <fullName evidence="3">Kinase</fullName>
    </recommendedName>
</protein>
<dbReference type="Pfam" id="PF13671">
    <property type="entry name" value="AAA_33"/>
    <property type="match status" value="1"/>
</dbReference>
<comment type="caution">
    <text evidence="1">The sequence shown here is derived from an EMBL/GenBank/DDBJ whole genome shotgun (WGS) entry which is preliminary data.</text>
</comment>
<dbReference type="EMBL" id="SCWD01000002">
    <property type="protein sequence ID" value="TDM02470.1"/>
    <property type="molecule type" value="Genomic_DNA"/>
</dbReference>
<dbReference type="NCBIfam" id="NF005251">
    <property type="entry name" value="PRK06762.1-1"/>
    <property type="match status" value="1"/>
</dbReference>
<dbReference type="Gene3D" id="3.40.50.300">
    <property type="entry name" value="P-loop containing nucleotide triphosphate hydrolases"/>
    <property type="match status" value="1"/>
</dbReference>
<dbReference type="SUPFAM" id="SSF52540">
    <property type="entry name" value="P-loop containing nucleoside triphosphate hydrolases"/>
    <property type="match status" value="1"/>
</dbReference>
<organism evidence="1 2">
    <name type="scientific">Macrococcus carouselicus</name>
    <dbReference type="NCBI Taxonomy" id="69969"/>
    <lineage>
        <taxon>Bacteria</taxon>
        <taxon>Bacillati</taxon>
        <taxon>Bacillota</taxon>
        <taxon>Bacilli</taxon>
        <taxon>Bacillales</taxon>
        <taxon>Staphylococcaceae</taxon>
        <taxon>Macrococcus</taxon>
    </lineage>
</organism>
<sequence>MTPRLIILRGNSASGKTSTAQLLQEELGEGTMLVSQDVVRRQMLRVKDQVGSISTDLLETLVHFGMENCQYVILEGILTNRKHGDMLRELYQRYNPEVYVFYFDISFEETLKRHRFKNVTFGEDEMKRWYLEKDVLSIDSEKLITDEWSQEEIVASIIKEVRYN</sequence>